<feature type="transmembrane region" description="Helical" evidence="6">
    <location>
        <begin position="351"/>
        <end position="367"/>
    </location>
</feature>
<keyword evidence="10" id="KW-1185">Reference proteome</keyword>
<feature type="transmembrane region" description="Helical" evidence="6">
    <location>
        <begin position="280"/>
        <end position="304"/>
    </location>
</feature>
<dbReference type="PANTHER" id="PTHR30071">
    <property type="entry name" value="HEME EXPORTER PROTEIN C"/>
    <property type="match status" value="1"/>
</dbReference>
<feature type="transmembrane region" description="Helical" evidence="6">
    <location>
        <begin position="372"/>
        <end position="389"/>
    </location>
</feature>
<feature type="transmembrane region" description="Helical" evidence="6">
    <location>
        <begin position="522"/>
        <end position="541"/>
    </location>
</feature>
<name>A0ABW5LQQ8_9FLAO</name>
<evidence type="ECO:0000256" key="5">
    <source>
        <dbReference type="ARBA" id="ARBA00023136"/>
    </source>
</evidence>
<reference evidence="10" key="1">
    <citation type="journal article" date="2019" name="Int. J. Syst. Evol. Microbiol.">
        <title>The Global Catalogue of Microorganisms (GCM) 10K type strain sequencing project: providing services to taxonomists for standard genome sequencing and annotation.</title>
        <authorList>
            <consortium name="The Broad Institute Genomics Platform"/>
            <consortium name="The Broad Institute Genome Sequencing Center for Infectious Disease"/>
            <person name="Wu L."/>
            <person name="Ma J."/>
        </authorList>
    </citation>
    <scope>NUCLEOTIDE SEQUENCE [LARGE SCALE GENOMIC DNA]</scope>
    <source>
        <strain evidence="10">KCTC 52274</strain>
    </source>
</reference>
<evidence type="ECO:0000256" key="7">
    <source>
        <dbReference type="SAM" id="SignalP"/>
    </source>
</evidence>
<keyword evidence="7" id="KW-0732">Signal</keyword>
<feature type="domain" description="Cytochrome c assembly protein" evidence="8">
    <location>
        <begin position="345"/>
        <end position="549"/>
    </location>
</feature>
<proteinExistence type="predicted"/>
<evidence type="ECO:0000256" key="6">
    <source>
        <dbReference type="SAM" id="Phobius"/>
    </source>
</evidence>
<dbReference type="InterPro" id="IPR045062">
    <property type="entry name" value="Cyt_c_biogenesis_CcsA/CcmC"/>
</dbReference>
<dbReference type="Proteomes" id="UP001597319">
    <property type="component" value="Unassembled WGS sequence"/>
</dbReference>
<evidence type="ECO:0000256" key="4">
    <source>
        <dbReference type="ARBA" id="ARBA00022989"/>
    </source>
</evidence>
<dbReference type="RefSeq" id="WP_378295535.1">
    <property type="nucleotide sequence ID" value="NZ_JBHULE010000037.1"/>
</dbReference>
<feature type="transmembrane region" description="Helical" evidence="6">
    <location>
        <begin position="409"/>
        <end position="437"/>
    </location>
</feature>
<evidence type="ECO:0000256" key="3">
    <source>
        <dbReference type="ARBA" id="ARBA00022748"/>
    </source>
</evidence>
<comment type="subcellular location">
    <subcellularLocation>
        <location evidence="1">Membrane</location>
        <topology evidence="1">Multi-pass membrane protein</topology>
    </subcellularLocation>
</comment>
<sequence>MRKKIIFSVLSFVLLFVNQLPAQQLHHLESHELINRQLIDIVHVEKFATVQVQDFQGRIKPISTLSLELIRKIHGKSSFSYIDQEGKKRQLTPAQIFLGMQYKPDSWQLIEFVKVEKKAIKELKDILTINTSGYTSASQFFDFQGNYKLESIVNKAYTKAPGKRSVFDKDIIKIDERINIIWGIFNGQFLKIFPQKDEPSLKWFAPKDKEVTFDEDDRLFYSKIIPTYFANLTIGIDNGNWKKADETIDLIKNFQRDNGTTVIVSETKVKLEIWFNNNPIFLWCLIGYCCLGILLVPLSFLAIFKKTNNILKKIIDCTLFLLFVLFILHAFGIILRWYISDHAPWSNGYEASIFIAWVGMLAGFLFYKKSSFAPATASILAICLIGIAHGSLMNPEITNLVPVLKSYWLLIHVAIITGSYGFLAMGSLLSLISLLLMCMNTFSDHAETENTIHKLTNINQLTSTIGLYMLTIGTFLGGIWANESWGRYWGWDPKETWALISIIIYSFVLHIRIITPKNYIHIYNVCSLFALGSLIMTFFGVNYYLSGLHSYAQGDPFPIPYWIYIIIPIACIISIIPLIKNKYHKKTGYDFS</sequence>
<keyword evidence="2 6" id="KW-0812">Transmembrane</keyword>
<feature type="transmembrane region" description="Helical" evidence="6">
    <location>
        <begin position="561"/>
        <end position="579"/>
    </location>
</feature>
<keyword evidence="5 6" id="KW-0472">Membrane</keyword>
<dbReference type="EMBL" id="JBHULE010000037">
    <property type="protein sequence ID" value="MFD2565717.1"/>
    <property type="molecule type" value="Genomic_DNA"/>
</dbReference>
<evidence type="ECO:0000256" key="1">
    <source>
        <dbReference type="ARBA" id="ARBA00004141"/>
    </source>
</evidence>
<dbReference type="Pfam" id="PF01578">
    <property type="entry name" value="Cytochrom_C_asm"/>
    <property type="match status" value="1"/>
</dbReference>
<feature type="transmembrane region" description="Helical" evidence="6">
    <location>
        <begin position="316"/>
        <end position="339"/>
    </location>
</feature>
<organism evidence="9 10">
    <name type="scientific">Aquimarina rubra</name>
    <dbReference type="NCBI Taxonomy" id="1920033"/>
    <lineage>
        <taxon>Bacteria</taxon>
        <taxon>Pseudomonadati</taxon>
        <taxon>Bacteroidota</taxon>
        <taxon>Flavobacteriia</taxon>
        <taxon>Flavobacteriales</taxon>
        <taxon>Flavobacteriaceae</taxon>
        <taxon>Aquimarina</taxon>
    </lineage>
</organism>
<gene>
    <name evidence="9" type="ORF">ACFSR1_23780</name>
</gene>
<dbReference type="InterPro" id="IPR002541">
    <property type="entry name" value="Cyt_c_assembly"/>
</dbReference>
<keyword evidence="4 6" id="KW-1133">Transmembrane helix</keyword>
<comment type="caution">
    <text evidence="9">The sequence shown here is derived from an EMBL/GenBank/DDBJ whole genome shotgun (WGS) entry which is preliminary data.</text>
</comment>
<evidence type="ECO:0000313" key="10">
    <source>
        <dbReference type="Proteomes" id="UP001597319"/>
    </source>
</evidence>
<feature type="transmembrane region" description="Helical" evidence="6">
    <location>
        <begin position="496"/>
        <end position="515"/>
    </location>
</feature>
<evidence type="ECO:0000313" key="9">
    <source>
        <dbReference type="EMBL" id="MFD2565717.1"/>
    </source>
</evidence>
<dbReference type="PANTHER" id="PTHR30071:SF1">
    <property type="entry name" value="CYTOCHROME B_B6 PROTEIN-RELATED"/>
    <property type="match status" value="1"/>
</dbReference>
<feature type="chain" id="PRO_5045615880" evidence="7">
    <location>
        <begin position="23"/>
        <end position="592"/>
    </location>
</feature>
<keyword evidence="3" id="KW-0201">Cytochrome c-type biogenesis</keyword>
<evidence type="ECO:0000256" key="2">
    <source>
        <dbReference type="ARBA" id="ARBA00022692"/>
    </source>
</evidence>
<feature type="transmembrane region" description="Helical" evidence="6">
    <location>
        <begin position="458"/>
        <end position="481"/>
    </location>
</feature>
<evidence type="ECO:0000259" key="8">
    <source>
        <dbReference type="Pfam" id="PF01578"/>
    </source>
</evidence>
<accession>A0ABW5LQQ8</accession>
<protein>
    <submittedName>
        <fullName evidence="9">Cytochrome c biogenesis protein</fullName>
    </submittedName>
</protein>
<feature type="signal peptide" evidence="7">
    <location>
        <begin position="1"/>
        <end position="22"/>
    </location>
</feature>